<dbReference type="Proteomes" id="UP001153269">
    <property type="component" value="Unassembled WGS sequence"/>
</dbReference>
<organism evidence="1 2">
    <name type="scientific">Pleuronectes platessa</name>
    <name type="common">European plaice</name>
    <dbReference type="NCBI Taxonomy" id="8262"/>
    <lineage>
        <taxon>Eukaryota</taxon>
        <taxon>Metazoa</taxon>
        <taxon>Chordata</taxon>
        <taxon>Craniata</taxon>
        <taxon>Vertebrata</taxon>
        <taxon>Euteleostomi</taxon>
        <taxon>Actinopterygii</taxon>
        <taxon>Neopterygii</taxon>
        <taxon>Teleostei</taxon>
        <taxon>Neoteleostei</taxon>
        <taxon>Acanthomorphata</taxon>
        <taxon>Carangaria</taxon>
        <taxon>Pleuronectiformes</taxon>
        <taxon>Pleuronectoidei</taxon>
        <taxon>Pleuronectidae</taxon>
        <taxon>Pleuronectes</taxon>
    </lineage>
</organism>
<proteinExistence type="predicted"/>
<name>A0A9N7VFU4_PLEPL</name>
<keyword evidence="2" id="KW-1185">Reference proteome</keyword>
<protein>
    <submittedName>
        <fullName evidence="1">Uncharacterized protein</fullName>
    </submittedName>
</protein>
<accession>A0A9N7VFU4</accession>
<gene>
    <name evidence="1" type="ORF">PLEPLA_LOCUS39696</name>
</gene>
<evidence type="ECO:0000313" key="2">
    <source>
        <dbReference type="Proteomes" id="UP001153269"/>
    </source>
</evidence>
<reference evidence="1" key="1">
    <citation type="submission" date="2020-03" db="EMBL/GenBank/DDBJ databases">
        <authorList>
            <person name="Weist P."/>
        </authorList>
    </citation>
    <scope>NUCLEOTIDE SEQUENCE</scope>
</reference>
<comment type="caution">
    <text evidence="1">The sequence shown here is derived from an EMBL/GenBank/DDBJ whole genome shotgun (WGS) entry which is preliminary data.</text>
</comment>
<sequence>MPALSKQSVSWGNDQAFWLRVCVDQEHITINTCCLHPSTRPQGLCNSLASGGCCISSNRTAMSLELRAQLKSTAHAVAQEQSGLSNKQKIGVWIPSSSSLNSEGSGGNKLNPRFHLMALPTYERCMNLWADLSQDSLRYRYEENELAMHVATRPSRLSSAFTVGSVNGGHSFIDCVDRILQSWDTPMTGPLAKYQVAPWHL</sequence>
<evidence type="ECO:0000313" key="1">
    <source>
        <dbReference type="EMBL" id="CAB1451957.1"/>
    </source>
</evidence>
<dbReference type="AlphaFoldDB" id="A0A9N7VFU4"/>
<dbReference type="EMBL" id="CADEAL010004109">
    <property type="protein sequence ID" value="CAB1451957.1"/>
    <property type="molecule type" value="Genomic_DNA"/>
</dbReference>